<dbReference type="RefSeq" id="WP_161443429.1">
    <property type="nucleotide sequence ID" value="NZ_WXWW01000084.1"/>
</dbReference>
<name>A0A7X4WB59_9GAMM</name>
<organism evidence="2 3">
    <name type="scientific">Photobacterium halotolerans</name>
    <dbReference type="NCBI Taxonomy" id="265726"/>
    <lineage>
        <taxon>Bacteria</taxon>
        <taxon>Pseudomonadati</taxon>
        <taxon>Pseudomonadota</taxon>
        <taxon>Gammaproteobacteria</taxon>
        <taxon>Vibrionales</taxon>
        <taxon>Vibrionaceae</taxon>
        <taxon>Photobacterium</taxon>
    </lineage>
</organism>
<keyword evidence="1" id="KW-0472">Membrane</keyword>
<dbReference type="EMBL" id="WXWW01000084">
    <property type="protein sequence ID" value="NAW64635.1"/>
    <property type="molecule type" value="Genomic_DNA"/>
</dbReference>
<reference evidence="2 3" key="1">
    <citation type="submission" date="2017-05" db="EMBL/GenBank/DDBJ databases">
        <title>High clonality and local adaptation shapes Vibrionaceae linages within an endangered oasis.</title>
        <authorList>
            <person name="Vazquez-Rosas-Landa M."/>
        </authorList>
    </citation>
    <scope>NUCLEOTIDE SEQUENCE [LARGE SCALE GENOMIC DNA]</scope>
    <source>
        <strain evidence="2 3">P46_P4S1P180</strain>
    </source>
</reference>
<keyword evidence="1" id="KW-1133">Transmembrane helix</keyword>
<evidence type="ECO:0000313" key="3">
    <source>
        <dbReference type="Proteomes" id="UP000465712"/>
    </source>
</evidence>
<dbReference type="Proteomes" id="UP000465712">
    <property type="component" value="Unassembled WGS sequence"/>
</dbReference>
<feature type="transmembrane region" description="Helical" evidence="1">
    <location>
        <begin position="104"/>
        <end position="123"/>
    </location>
</feature>
<feature type="transmembrane region" description="Helical" evidence="1">
    <location>
        <begin position="71"/>
        <end position="89"/>
    </location>
</feature>
<keyword evidence="1" id="KW-0812">Transmembrane</keyword>
<proteinExistence type="predicted"/>
<sequence>MKRTKAKVFFWVLVVLTVLSIGINLVMFKNTQLLLLESNSFVDAWGLASGVMMFLCLYAYAYRKTVFKSRAILKFVFFNTALVGAFSFADSMWTDFALMSGMEVLLLTLLYLLVYFPALSILYKHQDDALA</sequence>
<dbReference type="AlphaFoldDB" id="A0A7X4WB59"/>
<gene>
    <name evidence="2" type="ORF">CAG72_05335</name>
</gene>
<protein>
    <submittedName>
        <fullName evidence="2">Uncharacterized protein</fullName>
    </submittedName>
</protein>
<evidence type="ECO:0000256" key="1">
    <source>
        <dbReference type="SAM" id="Phobius"/>
    </source>
</evidence>
<comment type="caution">
    <text evidence="2">The sequence shown here is derived from an EMBL/GenBank/DDBJ whole genome shotgun (WGS) entry which is preliminary data.</text>
</comment>
<accession>A0A7X4WB59</accession>
<evidence type="ECO:0000313" key="2">
    <source>
        <dbReference type="EMBL" id="NAW64635.1"/>
    </source>
</evidence>
<feature type="transmembrane region" description="Helical" evidence="1">
    <location>
        <begin position="44"/>
        <end position="62"/>
    </location>
</feature>